<dbReference type="AlphaFoldDB" id="A0A915J2A5"/>
<evidence type="ECO:0000313" key="1">
    <source>
        <dbReference type="Proteomes" id="UP000887565"/>
    </source>
</evidence>
<evidence type="ECO:0000313" key="2">
    <source>
        <dbReference type="WBParaSite" id="nRc.2.0.1.t20596-RA"/>
    </source>
</evidence>
<organism evidence="1 2">
    <name type="scientific">Romanomermis culicivorax</name>
    <name type="common">Nematode worm</name>
    <dbReference type="NCBI Taxonomy" id="13658"/>
    <lineage>
        <taxon>Eukaryota</taxon>
        <taxon>Metazoa</taxon>
        <taxon>Ecdysozoa</taxon>
        <taxon>Nematoda</taxon>
        <taxon>Enoplea</taxon>
        <taxon>Dorylaimia</taxon>
        <taxon>Mermithida</taxon>
        <taxon>Mermithoidea</taxon>
        <taxon>Mermithidae</taxon>
        <taxon>Romanomermis</taxon>
    </lineage>
</organism>
<protein>
    <submittedName>
        <fullName evidence="2">Uncharacterized protein</fullName>
    </submittedName>
</protein>
<dbReference type="Proteomes" id="UP000887565">
    <property type="component" value="Unplaced"/>
</dbReference>
<keyword evidence="1" id="KW-1185">Reference proteome</keyword>
<reference evidence="2" key="1">
    <citation type="submission" date="2022-11" db="UniProtKB">
        <authorList>
            <consortium name="WormBaseParasite"/>
        </authorList>
    </citation>
    <scope>IDENTIFICATION</scope>
</reference>
<accession>A0A915J2A5</accession>
<name>A0A915J2A5_ROMCU</name>
<proteinExistence type="predicted"/>
<sequence>MREAFGGCRRRTGWISEVFQAAVVATIVQMREFQIRIRSRRRDRRRSRQVVVAAHFFADLFVSENDIFVENGASRTDWGWGLWVYGSTKLRGPRNLSPNNRLSKKRNPNQLAAFELFYEPPGYTMDKEII</sequence>
<dbReference type="WBParaSite" id="nRc.2.0.1.t20596-RA">
    <property type="protein sequence ID" value="nRc.2.0.1.t20596-RA"/>
    <property type="gene ID" value="nRc.2.0.1.g20596"/>
</dbReference>